<feature type="compositionally biased region" description="Low complexity" evidence="4">
    <location>
        <begin position="137"/>
        <end position="149"/>
    </location>
</feature>
<dbReference type="CDD" id="cd02440">
    <property type="entry name" value="AdoMet_MTases"/>
    <property type="match status" value="1"/>
</dbReference>
<dbReference type="AlphaFoldDB" id="A0A0D2UJZ0"/>
<dbReference type="OrthoDB" id="407325at2759"/>
<keyword evidence="1" id="KW-0479">Metal-binding</keyword>
<dbReference type="PhylomeDB" id="A0A0D2UJZ0"/>
<evidence type="ECO:0000256" key="1">
    <source>
        <dbReference type="ARBA" id="ARBA00022723"/>
    </source>
</evidence>
<dbReference type="Gene3D" id="3.40.50.150">
    <property type="entry name" value="Vaccinia Virus protein VP39"/>
    <property type="match status" value="2"/>
</dbReference>
<dbReference type="InterPro" id="IPR003126">
    <property type="entry name" value="Znf_UBR"/>
</dbReference>
<evidence type="ECO:0000259" key="5">
    <source>
        <dbReference type="SMART" id="SM00396"/>
    </source>
</evidence>
<sequence length="437" mass="48333">MLNGRSKQGPAEFDWRAMALGKKHQRKSIGFGAYDKKNKSHAHEIHIRELCVATGALGCALWDGGVVLARWIYENGAAFRGQTVLELGSGCGLPGVLAAHYAAHVTLTDYIDPVLDNLRYNVRLNSEDADADRGVDAEAAATSTTTSATRTGLDGDQPSSSSPPSSDPQEKTTNADPENTSASWAPVADSVTGEMQPWRRNLTPLVTVGYLDWDAVAAASASLAGLSLEERRKCALENEKAQRAEQEQRKLEHTKGLRCTIESLGREFTPQDWYHCTDCHGSDMTLGCCASCVKVCHAQHNTKFVEHSRFKCDCYSSEACVFEQQSHAQGINLHIEPVDVIIGAELTYSLLSVDSLIQVVDTFLKPDGVFYEVLSEDRDGVSEFVDRIQKRGFIVKSVPVPARFMGNYATRQWTYQDTETYRFFSFHRPGSKHRDMQ</sequence>
<feature type="domain" description="UBR-type" evidence="5">
    <location>
        <begin position="257"/>
        <end position="324"/>
    </location>
</feature>
<dbReference type="PANTHER" id="PTHR14614">
    <property type="entry name" value="HEPATOCELLULAR CARCINOMA-ASSOCIATED ANTIGEN"/>
    <property type="match status" value="1"/>
</dbReference>
<reference evidence="7" key="1">
    <citation type="submission" date="2011-02" db="EMBL/GenBank/DDBJ databases">
        <title>The Genome Sequence of Capsaspora owczarzaki ATCC 30864.</title>
        <authorList>
            <person name="Russ C."/>
            <person name="Cuomo C."/>
            <person name="Burger G."/>
            <person name="Gray M.W."/>
            <person name="Holland P.W.H."/>
            <person name="King N."/>
            <person name="Lang F.B.F."/>
            <person name="Roger A.J."/>
            <person name="Ruiz-Trillo I."/>
            <person name="Young S.K."/>
            <person name="Zeng Q."/>
            <person name="Gargeya S."/>
            <person name="Alvarado L."/>
            <person name="Berlin A."/>
            <person name="Chapman S.B."/>
            <person name="Chen Z."/>
            <person name="Freedman E."/>
            <person name="Gellesch M."/>
            <person name="Goldberg J."/>
            <person name="Griggs A."/>
            <person name="Gujja S."/>
            <person name="Heilman E."/>
            <person name="Heiman D."/>
            <person name="Howarth C."/>
            <person name="Mehta T."/>
            <person name="Neiman D."/>
            <person name="Pearson M."/>
            <person name="Roberts A."/>
            <person name="Saif S."/>
            <person name="Shea T."/>
            <person name="Shenoy N."/>
            <person name="Sisk P."/>
            <person name="Stolte C."/>
            <person name="Sykes S."/>
            <person name="White J."/>
            <person name="Yandava C."/>
            <person name="Haas B."/>
            <person name="Nusbaum C."/>
            <person name="Birren B."/>
        </authorList>
    </citation>
    <scope>NUCLEOTIDE SEQUENCE</scope>
    <source>
        <strain evidence="7">ATCC 30864</strain>
    </source>
</reference>
<dbReference type="CDD" id="cd19671">
    <property type="entry name" value="UBR-box_UBR4_5_6_7"/>
    <property type="match status" value="1"/>
</dbReference>
<evidence type="ECO:0000256" key="4">
    <source>
        <dbReference type="SAM" id="MobiDB-lite"/>
    </source>
</evidence>
<evidence type="ECO:0000313" key="7">
    <source>
        <dbReference type="Proteomes" id="UP000008743"/>
    </source>
</evidence>
<dbReference type="eggNOG" id="KOG1776">
    <property type="taxonomic scope" value="Eukaryota"/>
</dbReference>
<keyword evidence="2" id="KW-0863">Zinc-finger</keyword>
<dbReference type="SUPFAM" id="SSF53335">
    <property type="entry name" value="S-adenosyl-L-methionine-dependent methyltransferases"/>
    <property type="match status" value="1"/>
</dbReference>
<dbReference type="Proteomes" id="UP000008743">
    <property type="component" value="Unassembled WGS sequence"/>
</dbReference>
<evidence type="ECO:0000256" key="3">
    <source>
        <dbReference type="ARBA" id="ARBA00022833"/>
    </source>
</evidence>
<evidence type="ECO:0000256" key="2">
    <source>
        <dbReference type="ARBA" id="ARBA00022771"/>
    </source>
</evidence>
<dbReference type="PANTHER" id="PTHR14614:SF159">
    <property type="entry name" value="METHYLTRANSFERASE"/>
    <property type="match status" value="1"/>
</dbReference>
<dbReference type="InterPro" id="IPR019410">
    <property type="entry name" value="Methyltransf_16"/>
</dbReference>
<keyword evidence="3" id="KW-0862">Zinc</keyword>
<dbReference type="RefSeq" id="XP_004345466.1">
    <property type="nucleotide sequence ID" value="XM_004345416.2"/>
</dbReference>
<protein>
    <recommendedName>
        <fullName evidence="5">UBR-type domain-containing protein</fullName>
    </recommendedName>
</protein>
<dbReference type="GO" id="GO:0008270">
    <property type="term" value="F:zinc ion binding"/>
    <property type="evidence" value="ECO:0007669"/>
    <property type="project" value="UniProtKB-KW"/>
</dbReference>
<dbReference type="InParanoid" id="A0A0D2UJZ0"/>
<dbReference type="SMART" id="SM00396">
    <property type="entry name" value="ZnF_UBR1"/>
    <property type="match status" value="1"/>
</dbReference>
<dbReference type="eggNOG" id="KOG2920">
    <property type="taxonomic scope" value="Eukaryota"/>
</dbReference>
<keyword evidence="7" id="KW-1185">Reference proteome</keyword>
<organism evidence="6 7">
    <name type="scientific">Capsaspora owczarzaki (strain ATCC 30864)</name>
    <dbReference type="NCBI Taxonomy" id="595528"/>
    <lineage>
        <taxon>Eukaryota</taxon>
        <taxon>Filasterea</taxon>
        <taxon>Capsaspora</taxon>
    </lineage>
</organism>
<dbReference type="OMA" id="CALWDGG"/>
<dbReference type="EMBL" id="KE346369">
    <property type="protein sequence ID" value="KJE95421.1"/>
    <property type="molecule type" value="Genomic_DNA"/>
</dbReference>
<feature type="compositionally biased region" description="Polar residues" evidence="4">
    <location>
        <begin position="171"/>
        <end position="183"/>
    </location>
</feature>
<evidence type="ECO:0000313" key="6">
    <source>
        <dbReference type="EMBL" id="KJE95421.1"/>
    </source>
</evidence>
<name>A0A0D2UJZ0_CAPO3</name>
<accession>A0A0D2UJZ0</accession>
<dbReference type="STRING" id="595528.A0A0D2UJZ0"/>
<gene>
    <name evidence="6" type="ORF">CAOG_005876</name>
</gene>
<dbReference type="Pfam" id="PF10294">
    <property type="entry name" value="Methyltransf_16"/>
    <property type="match status" value="1"/>
</dbReference>
<feature type="region of interest" description="Disordered" evidence="4">
    <location>
        <begin position="131"/>
        <end position="190"/>
    </location>
</feature>
<dbReference type="InterPro" id="IPR029063">
    <property type="entry name" value="SAM-dependent_MTases_sf"/>
</dbReference>
<proteinExistence type="predicted"/>